<dbReference type="InterPro" id="IPR036366">
    <property type="entry name" value="PGBDSf"/>
</dbReference>
<evidence type="ECO:0000256" key="3">
    <source>
        <dbReference type="ARBA" id="ARBA00022679"/>
    </source>
</evidence>
<dbReference type="UniPathway" id="UPA00219"/>
<gene>
    <name evidence="10" type="ORF">AOQ71_30120</name>
</gene>
<dbReference type="GO" id="GO:0071555">
    <property type="term" value="P:cell wall organization"/>
    <property type="evidence" value="ECO:0007669"/>
    <property type="project" value="UniProtKB-UniRule"/>
</dbReference>
<feature type="chain" id="PRO_5006435056" description="L,D-TPase catalytic domain-containing protein" evidence="8">
    <location>
        <begin position="18"/>
        <end position="329"/>
    </location>
</feature>
<evidence type="ECO:0000313" key="10">
    <source>
        <dbReference type="EMBL" id="KRQ03729.1"/>
    </source>
</evidence>
<dbReference type="GO" id="GO:0018104">
    <property type="term" value="P:peptidoglycan-protein cross-linking"/>
    <property type="evidence" value="ECO:0007669"/>
    <property type="project" value="TreeGrafter"/>
</dbReference>
<dbReference type="PROSITE" id="PS52029">
    <property type="entry name" value="LD_TPASE"/>
    <property type="match status" value="1"/>
</dbReference>
<keyword evidence="5 7" id="KW-0573">Peptidoglycan synthesis</keyword>
<name>A0A0R3D253_9BRAD</name>
<dbReference type="GO" id="GO:0016740">
    <property type="term" value="F:transferase activity"/>
    <property type="evidence" value="ECO:0007669"/>
    <property type="project" value="UniProtKB-KW"/>
</dbReference>
<evidence type="ECO:0000256" key="2">
    <source>
        <dbReference type="ARBA" id="ARBA00005992"/>
    </source>
</evidence>
<dbReference type="InterPro" id="IPR005490">
    <property type="entry name" value="LD_TPept_cat_dom"/>
</dbReference>
<proteinExistence type="inferred from homology"/>
<evidence type="ECO:0000256" key="8">
    <source>
        <dbReference type="SAM" id="SignalP"/>
    </source>
</evidence>
<dbReference type="AlphaFoldDB" id="A0A0R3D253"/>
<dbReference type="Pfam" id="PF01471">
    <property type="entry name" value="PG_binding_1"/>
    <property type="match status" value="1"/>
</dbReference>
<dbReference type="GO" id="GO:0071972">
    <property type="term" value="F:peptidoglycan L,D-transpeptidase activity"/>
    <property type="evidence" value="ECO:0007669"/>
    <property type="project" value="TreeGrafter"/>
</dbReference>
<comment type="similarity">
    <text evidence="2">Belongs to the YkuD family.</text>
</comment>
<feature type="active site" description="Nucleophile" evidence="7">
    <location>
        <position position="295"/>
    </location>
</feature>
<protein>
    <recommendedName>
        <fullName evidence="9">L,D-TPase catalytic domain-containing protein</fullName>
    </recommendedName>
</protein>
<evidence type="ECO:0000256" key="5">
    <source>
        <dbReference type="ARBA" id="ARBA00022984"/>
    </source>
</evidence>
<feature type="signal peptide" evidence="8">
    <location>
        <begin position="1"/>
        <end position="17"/>
    </location>
</feature>
<evidence type="ECO:0000259" key="9">
    <source>
        <dbReference type="PROSITE" id="PS52029"/>
    </source>
</evidence>
<dbReference type="InterPro" id="IPR050979">
    <property type="entry name" value="LD-transpeptidase"/>
</dbReference>
<accession>A0A0R3D253</accession>
<dbReference type="PANTHER" id="PTHR30582">
    <property type="entry name" value="L,D-TRANSPEPTIDASE"/>
    <property type="match status" value="1"/>
</dbReference>
<dbReference type="GO" id="GO:0005576">
    <property type="term" value="C:extracellular region"/>
    <property type="evidence" value="ECO:0007669"/>
    <property type="project" value="TreeGrafter"/>
</dbReference>
<dbReference type="EMBL" id="LJYG01000108">
    <property type="protein sequence ID" value="KRQ03729.1"/>
    <property type="molecule type" value="Genomic_DNA"/>
</dbReference>
<dbReference type="STRING" id="989370.AOQ71_30120"/>
<dbReference type="InterPro" id="IPR002477">
    <property type="entry name" value="Peptidoglycan-bd-like"/>
</dbReference>
<reference evidence="10 11" key="1">
    <citation type="submission" date="2015-09" db="EMBL/GenBank/DDBJ databases">
        <title>Draft Genome Sequence of Bradyrhizobium manausense Strain BR 3351T, a Novel Symbiotic Nitrogen-Fixing Alphaproteobacterium Isolated from Brazilian Amazon Rain Forest.</title>
        <authorList>
            <person name="De Araujo J.L."/>
            <person name="Zilli J.E."/>
        </authorList>
    </citation>
    <scope>NUCLEOTIDE SEQUENCE [LARGE SCALE GENOMIC DNA]</scope>
    <source>
        <strain evidence="10 11">BR3351</strain>
    </source>
</reference>
<keyword evidence="11" id="KW-1185">Reference proteome</keyword>
<dbReference type="CDD" id="cd16913">
    <property type="entry name" value="YkuD_like"/>
    <property type="match status" value="1"/>
</dbReference>
<dbReference type="Proteomes" id="UP000051936">
    <property type="component" value="Unassembled WGS sequence"/>
</dbReference>
<keyword evidence="8" id="KW-0732">Signal</keyword>
<keyword evidence="4 7" id="KW-0133">Cell shape</keyword>
<dbReference type="SUPFAM" id="SSF141523">
    <property type="entry name" value="L,D-transpeptidase catalytic domain-like"/>
    <property type="match status" value="1"/>
</dbReference>
<comment type="pathway">
    <text evidence="1 7">Cell wall biogenesis; peptidoglycan biosynthesis.</text>
</comment>
<dbReference type="PANTHER" id="PTHR30582:SF30">
    <property type="entry name" value="BLR4375 PROTEIN"/>
    <property type="match status" value="1"/>
</dbReference>
<evidence type="ECO:0000313" key="11">
    <source>
        <dbReference type="Proteomes" id="UP000051936"/>
    </source>
</evidence>
<dbReference type="InterPro" id="IPR038063">
    <property type="entry name" value="Transpep_catalytic_dom"/>
</dbReference>
<dbReference type="Pfam" id="PF03734">
    <property type="entry name" value="YkuD"/>
    <property type="match status" value="1"/>
</dbReference>
<dbReference type="GO" id="GO:0008360">
    <property type="term" value="P:regulation of cell shape"/>
    <property type="evidence" value="ECO:0007669"/>
    <property type="project" value="UniProtKB-UniRule"/>
</dbReference>
<sequence>MALAAACFVLAATPALAAGMDAAAIASAEPSKKTLSNDKPTPAGVRLQVLLDRAHFSPGEIDGKFGENARKALRAYAEARQLPASDAVTEDLWKALQADARSPMTTYTITDKDVAGPFLQKLPSRMEDMKDIPKLGYTSPREELAEKFHMSEQLLAALNPGHRFDRAGETIAVVDTGEGTAPARADRVEIDKVRQTVKLFDKSNALIGFYPASVGSEEKPSPSGTLKVTEIDPNPTYRYNPAYHFKGVHSKQPFKIMPGPNNPVGSMWINLSADGYGIHGTPSPQNISKGQSHGCVRLTNWDAERVAASVVKGTPVVFTEGGASSAAAR</sequence>
<dbReference type="SUPFAM" id="SSF47090">
    <property type="entry name" value="PGBD-like"/>
    <property type="match status" value="1"/>
</dbReference>
<feature type="active site" description="Proton donor/acceptor" evidence="7">
    <location>
        <position position="279"/>
    </location>
</feature>
<dbReference type="Gene3D" id="2.40.440.10">
    <property type="entry name" value="L,D-transpeptidase catalytic domain-like"/>
    <property type="match status" value="1"/>
</dbReference>
<evidence type="ECO:0000256" key="6">
    <source>
        <dbReference type="ARBA" id="ARBA00023316"/>
    </source>
</evidence>
<comment type="caution">
    <text evidence="10">The sequence shown here is derived from an EMBL/GenBank/DDBJ whole genome shotgun (WGS) entry which is preliminary data.</text>
</comment>
<keyword evidence="6 7" id="KW-0961">Cell wall biogenesis/degradation</keyword>
<keyword evidence="3" id="KW-0808">Transferase</keyword>
<evidence type="ECO:0000256" key="4">
    <source>
        <dbReference type="ARBA" id="ARBA00022960"/>
    </source>
</evidence>
<feature type="domain" description="L,D-TPase catalytic" evidence="9">
    <location>
        <begin position="186"/>
        <end position="319"/>
    </location>
</feature>
<dbReference type="Gene3D" id="1.10.101.10">
    <property type="entry name" value="PGBD-like superfamily/PGBD"/>
    <property type="match status" value="1"/>
</dbReference>
<evidence type="ECO:0000256" key="1">
    <source>
        <dbReference type="ARBA" id="ARBA00004752"/>
    </source>
</evidence>
<organism evidence="10 11">
    <name type="scientific">Bradyrhizobium manausense</name>
    <dbReference type="NCBI Taxonomy" id="989370"/>
    <lineage>
        <taxon>Bacteria</taxon>
        <taxon>Pseudomonadati</taxon>
        <taxon>Pseudomonadota</taxon>
        <taxon>Alphaproteobacteria</taxon>
        <taxon>Hyphomicrobiales</taxon>
        <taxon>Nitrobacteraceae</taxon>
        <taxon>Bradyrhizobium</taxon>
    </lineage>
</organism>
<dbReference type="InterPro" id="IPR036365">
    <property type="entry name" value="PGBD-like_sf"/>
</dbReference>
<evidence type="ECO:0000256" key="7">
    <source>
        <dbReference type="PROSITE-ProRule" id="PRU01373"/>
    </source>
</evidence>